<comment type="caution">
    <text evidence="2">The sequence shown here is derived from an EMBL/GenBank/DDBJ whole genome shotgun (WGS) entry which is preliminary data.</text>
</comment>
<feature type="compositionally biased region" description="Polar residues" evidence="1">
    <location>
        <begin position="168"/>
        <end position="186"/>
    </location>
</feature>
<organism evidence="2 3">
    <name type="scientific">Tenebrio molitor</name>
    <name type="common">Yellow mealworm beetle</name>
    <dbReference type="NCBI Taxonomy" id="7067"/>
    <lineage>
        <taxon>Eukaryota</taxon>
        <taxon>Metazoa</taxon>
        <taxon>Ecdysozoa</taxon>
        <taxon>Arthropoda</taxon>
        <taxon>Hexapoda</taxon>
        <taxon>Insecta</taxon>
        <taxon>Pterygota</taxon>
        <taxon>Neoptera</taxon>
        <taxon>Endopterygota</taxon>
        <taxon>Coleoptera</taxon>
        <taxon>Polyphaga</taxon>
        <taxon>Cucujiformia</taxon>
        <taxon>Tenebrionidae</taxon>
        <taxon>Tenebrio</taxon>
    </lineage>
</organism>
<reference evidence="2" key="1">
    <citation type="journal article" date="2020" name="J Insects Food Feed">
        <title>The yellow mealworm (Tenebrio molitor) genome: a resource for the emerging insects as food and feed industry.</title>
        <authorList>
            <person name="Eriksson T."/>
            <person name="Andere A."/>
            <person name="Kelstrup H."/>
            <person name="Emery V."/>
            <person name="Picard C."/>
        </authorList>
    </citation>
    <scope>NUCLEOTIDE SEQUENCE</scope>
    <source>
        <strain evidence="2">Stoneville</strain>
        <tissue evidence="2">Whole head</tissue>
    </source>
</reference>
<accession>A0A8J6HM20</accession>
<sequence length="186" mass="20597">MKMAENNCVEVINEADEKNPNNDITEIATNTNKPEDEPNGGMTGDATQEDAVEKFLAGESKTDFNDDLLLENIEADGIDFKSDNVIMDCPDLEKPEFFEGADEDDADDDKVETLMSPGNSIEEEAENSQCCKTTCHVHDEPVKTLFPTTWRTTAVSQIVHRDRREGRTNISSGMATLTRHSSPHSS</sequence>
<protein>
    <submittedName>
        <fullName evidence="2">Uncharacterized protein</fullName>
    </submittedName>
</protein>
<evidence type="ECO:0000313" key="3">
    <source>
        <dbReference type="Proteomes" id="UP000719412"/>
    </source>
</evidence>
<feature type="compositionally biased region" description="Polar residues" evidence="1">
    <location>
        <begin position="21"/>
        <end position="32"/>
    </location>
</feature>
<name>A0A8J6HM20_TENMO</name>
<evidence type="ECO:0000256" key="1">
    <source>
        <dbReference type="SAM" id="MobiDB-lite"/>
    </source>
</evidence>
<reference evidence="2" key="2">
    <citation type="submission" date="2021-08" db="EMBL/GenBank/DDBJ databases">
        <authorList>
            <person name="Eriksson T."/>
        </authorList>
    </citation>
    <scope>NUCLEOTIDE SEQUENCE</scope>
    <source>
        <strain evidence="2">Stoneville</strain>
        <tissue evidence="2">Whole head</tissue>
    </source>
</reference>
<keyword evidence="3" id="KW-1185">Reference proteome</keyword>
<proteinExistence type="predicted"/>
<feature type="region of interest" description="Disordered" evidence="1">
    <location>
        <begin position="163"/>
        <end position="186"/>
    </location>
</feature>
<feature type="region of interest" description="Disordered" evidence="1">
    <location>
        <begin position="13"/>
        <end position="49"/>
    </location>
</feature>
<dbReference type="AlphaFoldDB" id="A0A8J6HM20"/>
<dbReference type="EMBL" id="JABDTM020019136">
    <property type="protein sequence ID" value="KAH0817621.1"/>
    <property type="molecule type" value="Genomic_DNA"/>
</dbReference>
<gene>
    <name evidence="2" type="ORF">GEV33_005170</name>
</gene>
<evidence type="ECO:0000313" key="2">
    <source>
        <dbReference type="EMBL" id="KAH0817621.1"/>
    </source>
</evidence>
<dbReference type="Proteomes" id="UP000719412">
    <property type="component" value="Unassembled WGS sequence"/>
</dbReference>